<dbReference type="Proteomes" id="UP001597512">
    <property type="component" value="Unassembled WGS sequence"/>
</dbReference>
<reference evidence="2" key="1">
    <citation type="journal article" date="2019" name="Int. J. Syst. Evol. Microbiol.">
        <title>The Global Catalogue of Microorganisms (GCM) 10K type strain sequencing project: providing services to taxonomists for standard genome sequencing and annotation.</title>
        <authorList>
            <consortium name="The Broad Institute Genomics Platform"/>
            <consortium name="The Broad Institute Genome Sequencing Center for Infectious Disease"/>
            <person name="Wu L."/>
            <person name="Ma J."/>
        </authorList>
    </citation>
    <scope>NUCLEOTIDE SEQUENCE [LARGE SCALE GENOMIC DNA]</scope>
    <source>
        <strain evidence="2">KCTC 52490</strain>
    </source>
</reference>
<evidence type="ECO:0000313" key="1">
    <source>
        <dbReference type="EMBL" id="MFD2935357.1"/>
    </source>
</evidence>
<protein>
    <recommendedName>
        <fullName evidence="3">Beta-hexosaminidase bacterial type N-terminal domain-containing protein</fullName>
    </recommendedName>
</protein>
<evidence type="ECO:0000313" key="2">
    <source>
        <dbReference type="Proteomes" id="UP001597512"/>
    </source>
</evidence>
<name>A0ABW6AJJ1_9BACT</name>
<accession>A0ABW6AJJ1</accession>
<dbReference type="RefSeq" id="WP_381503147.1">
    <property type="nucleotide sequence ID" value="NZ_JBHUOM010000013.1"/>
</dbReference>
<dbReference type="EMBL" id="JBHUOM010000013">
    <property type="protein sequence ID" value="MFD2935357.1"/>
    <property type="molecule type" value="Genomic_DNA"/>
</dbReference>
<evidence type="ECO:0008006" key="3">
    <source>
        <dbReference type="Google" id="ProtNLM"/>
    </source>
</evidence>
<proteinExistence type="predicted"/>
<keyword evidence="2" id="KW-1185">Reference proteome</keyword>
<comment type="caution">
    <text evidence="1">The sequence shown here is derived from an EMBL/GenBank/DDBJ whole genome shotgun (WGS) entry which is preliminary data.</text>
</comment>
<sequence>MKYILLLLLTASLCQGQIARPPKDSKGLVVSTTLEDNVSLETIARFMNEHHFPIDKVDKKNKIITSLFKEFGLIYVQAIITVDKGLVIVTGLWSSTEKLTELSGEKFVKVPIQYKGQSVSYDKRAYAAIEGLAYGINHTIQSEKIFYLPAD</sequence>
<gene>
    <name evidence="1" type="ORF">ACFS25_16340</name>
</gene>
<organism evidence="1 2">
    <name type="scientific">Spirosoma flavum</name>
    <dbReference type="NCBI Taxonomy" id="2048557"/>
    <lineage>
        <taxon>Bacteria</taxon>
        <taxon>Pseudomonadati</taxon>
        <taxon>Bacteroidota</taxon>
        <taxon>Cytophagia</taxon>
        <taxon>Cytophagales</taxon>
        <taxon>Cytophagaceae</taxon>
        <taxon>Spirosoma</taxon>
    </lineage>
</organism>